<evidence type="ECO:0000313" key="2">
    <source>
        <dbReference type="Proteomes" id="UP000246996"/>
    </source>
</evidence>
<evidence type="ECO:0000313" key="1">
    <source>
        <dbReference type="EMBL" id="AWO73607.1"/>
    </source>
</evidence>
<dbReference type="Proteomes" id="UP000246996">
    <property type="component" value="Chromosome"/>
</dbReference>
<sequence length="100" mass="11366">MYHVFFNRRPTRPRLPRALYEQLAALPLNTEVNVHTTNETHYNALFLGFEPRTNSVSLLVDRFYKEGGRSLTIDAATITSIDLPASMRPAPSADTDEEEE</sequence>
<dbReference type="EMBL" id="CP027303">
    <property type="protein sequence ID" value="AWO73607.1"/>
    <property type="molecule type" value="Genomic_DNA"/>
</dbReference>
<proteinExistence type="predicted"/>
<organism evidence="1 2">
    <name type="scientific">Geobacillus thermoleovorans</name>
    <name type="common">Bacillus thermoleovorans</name>
    <dbReference type="NCBI Taxonomy" id="33941"/>
    <lineage>
        <taxon>Bacteria</taxon>
        <taxon>Bacillati</taxon>
        <taxon>Bacillota</taxon>
        <taxon>Bacilli</taxon>
        <taxon>Bacillales</taxon>
        <taxon>Anoxybacillaceae</taxon>
        <taxon>Geobacillus</taxon>
        <taxon>Geobacillus thermoleovorans group</taxon>
    </lineage>
</organism>
<gene>
    <name evidence="1" type="ORF">C1N76_02830</name>
</gene>
<dbReference type="KEGG" id="gtk:GT3570_04115"/>
<dbReference type="RefSeq" id="WP_011230344.1">
    <property type="nucleotide sequence ID" value="NZ_CP014335.1"/>
</dbReference>
<accession>A0A1C3DAK3</accession>
<dbReference type="AlphaFoldDB" id="A0A1C3DAK3"/>
<dbReference type="GeneID" id="32062791"/>
<reference evidence="2" key="1">
    <citation type="submission" date="2018-02" db="EMBL/GenBank/DDBJ databases">
        <title>The complete genome of bacterial strain SGAirxxxx.</title>
        <authorList>
            <person name="Schuster S.C."/>
        </authorList>
    </citation>
    <scope>NUCLEOTIDE SEQUENCE [LARGE SCALE GENOMIC DNA]</scope>
    <source>
        <strain evidence="2">SGAir0734</strain>
    </source>
</reference>
<name>A0A1C3DAK3_GEOTH</name>
<protein>
    <submittedName>
        <fullName evidence="1">Uncharacterized protein</fullName>
    </submittedName>
</protein>